<name>A0A1C3MZD8_9ACTN</name>
<dbReference type="EMBL" id="LT598496">
    <property type="protein sequence ID" value="SBV25688.1"/>
    <property type="molecule type" value="Genomic_DNA"/>
</dbReference>
<proteinExistence type="predicted"/>
<feature type="region of interest" description="Disordered" evidence="1">
    <location>
        <begin position="71"/>
        <end position="181"/>
    </location>
</feature>
<gene>
    <name evidence="2" type="ORF">GA0070620_1165</name>
</gene>
<reference evidence="3" key="1">
    <citation type="submission" date="2016-06" db="EMBL/GenBank/DDBJ databases">
        <authorList>
            <person name="Varghese N."/>
        </authorList>
    </citation>
    <scope>NUCLEOTIDE SEQUENCE [LARGE SCALE GENOMIC DNA]</scope>
    <source>
        <strain evidence="3">DSM 45344</strain>
    </source>
</reference>
<feature type="compositionally biased region" description="Basic and acidic residues" evidence="1">
    <location>
        <begin position="149"/>
        <end position="163"/>
    </location>
</feature>
<organism evidence="2 3">
    <name type="scientific">Micromonospora krabiensis</name>
    <dbReference type="NCBI Taxonomy" id="307121"/>
    <lineage>
        <taxon>Bacteria</taxon>
        <taxon>Bacillati</taxon>
        <taxon>Actinomycetota</taxon>
        <taxon>Actinomycetes</taxon>
        <taxon>Micromonosporales</taxon>
        <taxon>Micromonosporaceae</taxon>
        <taxon>Micromonospora</taxon>
    </lineage>
</organism>
<feature type="compositionally biased region" description="Pro residues" evidence="1">
    <location>
        <begin position="107"/>
        <end position="119"/>
    </location>
</feature>
<feature type="region of interest" description="Disordered" evidence="1">
    <location>
        <begin position="203"/>
        <end position="223"/>
    </location>
</feature>
<feature type="compositionally biased region" description="Pro residues" evidence="1">
    <location>
        <begin position="75"/>
        <end position="84"/>
    </location>
</feature>
<evidence type="ECO:0000313" key="2">
    <source>
        <dbReference type="EMBL" id="SBV25688.1"/>
    </source>
</evidence>
<protein>
    <submittedName>
        <fullName evidence="2">Uncharacterized protein</fullName>
    </submittedName>
</protein>
<dbReference type="STRING" id="307121.GA0070620_1165"/>
<evidence type="ECO:0000313" key="3">
    <source>
        <dbReference type="Proteomes" id="UP000199393"/>
    </source>
</evidence>
<accession>A0A1C3MZD8</accession>
<keyword evidence="3" id="KW-1185">Reference proteome</keyword>
<sequence>MPALLTPVAEALRPVTEPVRATVLAPLADLVGPAVRPLAPVLAPVGGALAPVLAPLAPVLEPLEPVTDLLVPRADPQPVPPPAAGPTDPVDPWLPEARPPSQDVPVASPPPGSPDPAPRFGPVAGSATAWSAHRPAATSTPSGFSARSHGADGHDPSRQRADRAPVPGASGAGSPQGTAAGHVVDADVARVCWAPPALVARARTAADGRTLCSRWPRPGARPA</sequence>
<dbReference type="Proteomes" id="UP000199393">
    <property type="component" value="Chromosome I"/>
</dbReference>
<dbReference type="AlphaFoldDB" id="A0A1C3MZD8"/>
<evidence type="ECO:0000256" key="1">
    <source>
        <dbReference type="SAM" id="MobiDB-lite"/>
    </source>
</evidence>